<reference evidence="2 3" key="1">
    <citation type="submission" date="2018-06" db="EMBL/GenBank/DDBJ databases">
        <title>Genomic Encyclopedia of Type Strains, Phase IV (KMG-IV): sequencing the most valuable type-strain genomes for metagenomic binning, comparative biology and taxonomic classification.</title>
        <authorList>
            <person name="Goeker M."/>
        </authorList>
    </citation>
    <scope>NUCLEOTIDE SEQUENCE [LARGE SCALE GENOMIC DNA]</scope>
    <source>
        <strain evidence="2 3">DSM 24875</strain>
    </source>
</reference>
<evidence type="ECO:0000256" key="1">
    <source>
        <dbReference type="SAM" id="SignalP"/>
    </source>
</evidence>
<dbReference type="InterPro" id="IPR058248">
    <property type="entry name" value="Lxx211020-like"/>
</dbReference>
<dbReference type="Proteomes" id="UP000253529">
    <property type="component" value="Unassembled WGS sequence"/>
</dbReference>
<protein>
    <recommendedName>
        <fullName evidence="4">Copper(I)-binding protein</fullName>
    </recommendedName>
</protein>
<dbReference type="PANTHER" id="PTHR36302:SF1">
    <property type="entry name" value="COPPER CHAPERONE PCU(A)C"/>
    <property type="match status" value="1"/>
</dbReference>
<dbReference type="OrthoDB" id="9796962at2"/>
<dbReference type="Pfam" id="PF04314">
    <property type="entry name" value="PCuAC"/>
    <property type="match status" value="1"/>
</dbReference>
<dbReference type="InterPro" id="IPR036182">
    <property type="entry name" value="PCuAC_sf"/>
</dbReference>
<name>A0A366F7N6_9HYPH</name>
<gene>
    <name evidence="2" type="ORF">DFR50_12170</name>
</gene>
<sequence>MTRRTVFALALALCAAAAPALAQEFKAGDIAIDKAWSRATPKGADAGAGYLTIHNNGATPERLVGGSADFGAVEIHQMKTENGVMTMRELKDGLNIPAHSAIRLAPGGYHIMFTHLTRPLEKGAKVTATLSFEHSGSIAVDFPVEAVGASAPMKGDDMGGMKGMKM</sequence>
<dbReference type="AlphaFoldDB" id="A0A366F7N6"/>
<dbReference type="RefSeq" id="WP_113890781.1">
    <property type="nucleotide sequence ID" value="NZ_QNRK01000021.1"/>
</dbReference>
<feature type="signal peptide" evidence="1">
    <location>
        <begin position="1"/>
        <end position="22"/>
    </location>
</feature>
<dbReference type="InterPro" id="IPR007410">
    <property type="entry name" value="LpqE-like"/>
</dbReference>
<organism evidence="2 3">
    <name type="scientific">Roseiarcus fermentans</name>
    <dbReference type="NCBI Taxonomy" id="1473586"/>
    <lineage>
        <taxon>Bacteria</taxon>
        <taxon>Pseudomonadati</taxon>
        <taxon>Pseudomonadota</taxon>
        <taxon>Alphaproteobacteria</taxon>
        <taxon>Hyphomicrobiales</taxon>
        <taxon>Roseiarcaceae</taxon>
        <taxon>Roseiarcus</taxon>
    </lineage>
</organism>
<evidence type="ECO:0008006" key="4">
    <source>
        <dbReference type="Google" id="ProtNLM"/>
    </source>
</evidence>
<proteinExistence type="predicted"/>
<feature type="chain" id="PRO_5017016906" description="Copper(I)-binding protein" evidence="1">
    <location>
        <begin position="23"/>
        <end position="166"/>
    </location>
</feature>
<comment type="caution">
    <text evidence="2">The sequence shown here is derived from an EMBL/GenBank/DDBJ whole genome shotgun (WGS) entry which is preliminary data.</text>
</comment>
<keyword evidence="3" id="KW-1185">Reference proteome</keyword>
<keyword evidence="1" id="KW-0732">Signal</keyword>
<dbReference type="SUPFAM" id="SSF110087">
    <property type="entry name" value="DR1885-like metal-binding protein"/>
    <property type="match status" value="1"/>
</dbReference>
<evidence type="ECO:0000313" key="3">
    <source>
        <dbReference type="Proteomes" id="UP000253529"/>
    </source>
</evidence>
<accession>A0A366F7N6</accession>
<dbReference type="PANTHER" id="PTHR36302">
    <property type="entry name" value="BLR7088 PROTEIN"/>
    <property type="match status" value="1"/>
</dbReference>
<dbReference type="Gene3D" id="2.60.40.1890">
    <property type="entry name" value="PCu(A)C copper chaperone"/>
    <property type="match status" value="1"/>
</dbReference>
<dbReference type="EMBL" id="QNRK01000021">
    <property type="protein sequence ID" value="RBP09725.1"/>
    <property type="molecule type" value="Genomic_DNA"/>
</dbReference>
<evidence type="ECO:0000313" key="2">
    <source>
        <dbReference type="EMBL" id="RBP09725.1"/>
    </source>
</evidence>